<organism evidence="1">
    <name type="scientific">marine sediment metagenome</name>
    <dbReference type="NCBI Taxonomy" id="412755"/>
    <lineage>
        <taxon>unclassified sequences</taxon>
        <taxon>metagenomes</taxon>
        <taxon>ecological metagenomes</taxon>
    </lineage>
</organism>
<dbReference type="AlphaFoldDB" id="A0A0F9QN92"/>
<comment type="caution">
    <text evidence="1">The sequence shown here is derived from an EMBL/GenBank/DDBJ whole genome shotgun (WGS) entry which is preliminary data.</text>
</comment>
<dbReference type="EMBL" id="LAZR01001824">
    <property type="protein sequence ID" value="KKN38487.1"/>
    <property type="molecule type" value="Genomic_DNA"/>
</dbReference>
<sequence length="97" mass="11145">MVKHCDHEGVIVELPDWVDPDKQCRGIGIDACIVASIQMLWENHIETRGCCCGHGKEKPSVIIIEGCEVRVSTILHLLSYEDDREWDIFQWQLVKIN</sequence>
<evidence type="ECO:0000313" key="1">
    <source>
        <dbReference type="EMBL" id="KKN38487.1"/>
    </source>
</evidence>
<accession>A0A0F9QN92</accession>
<proteinExistence type="predicted"/>
<gene>
    <name evidence="1" type="ORF">LCGC14_0752910</name>
</gene>
<protein>
    <submittedName>
        <fullName evidence="1">Uncharacterized protein</fullName>
    </submittedName>
</protein>
<reference evidence="1" key="1">
    <citation type="journal article" date="2015" name="Nature">
        <title>Complex archaea that bridge the gap between prokaryotes and eukaryotes.</title>
        <authorList>
            <person name="Spang A."/>
            <person name="Saw J.H."/>
            <person name="Jorgensen S.L."/>
            <person name="Zaremba-Niedzwiedzka K."/>
            <person name="Martijn J."/>
            <person name="Lind A.E."/>
            <person name="van Eijk R."/>
            <person name="Schleper C."/>
            <person name="Guy L."/>
            <person name="Ettema T.J."/>
        </authorList>
    </citation>
    <scope>NUCLEOTIDE SEQUENCE</scope>
</reference>
<name>A0A0F9QN92_9ZZZZ</name>